<protein>
    <submittedName>
        <fullName evidence="2">Uncharacterized protein</fullName>
    </submittedName>
</protein>
<dbReference type="EMBL" id="BAAAFZ010000031">
    <property type="protein sequence ID" value="GAA0585566.1"/>
    <property type="molecule type" value="Genomic_DNA"/>
</dbReference>
<feature type="compositionally biased region" description="Basic and acidic residues" evidence="1">
    <location>
        <begin position="1"/>
        <end position="10"/>
    </location>
</feature>
<proteinExistence type="predicted"/>
<keyword evidence="3" id="KW-1185">Reference proteome</keyword>
<reference evidence="3" key="1">
    <citation type="journal article" date="2019" name="Int. J. Syst. Evol. Microbiol.">
        <title>The Global Catalogue of Microorganisms (GCM) 10K type strain sequencing project: providing services to taxonomists for standard genome sequencing and annotation.</title>
        <authorList>
            <consortium name="The Broad Institute Genomics Platform"/>
            <consortium name="The Broad Institute Genome Sequencing Center for Infectious Disease"/>
            <person name="Wu L."/>
            <person name="Ma J."/>
        </authorList>
    </citation>
    <scope>NUCLEOTIDE SEQUENCE [LARGE SCALE GENOMIC DNA]</scope>
    <source>
        <strain evidence="3">JCM 9933</strain>
    </source>
</reference>
<comment type="caution">
    <text evidence="2">The sequence shown here is derived from an EMBL/GenBank/DDBJ whole genome shotgun (WGS) entry which is preliminary data.</text>
</comment>
<accession>A0ABP3QCK4</accession>
<name>A0ABP3QCK4_9PROT</name>
<evidence type="ECO:0000313" key="2">
    <source>
        <dbReference type="EMBL" id="GAA0585566.1"/>
    </source>
</evidence>
<feature type="region of interest" description="Disordered" evidence="1">
    <location>
        <begin position="1"/>
        <end position="32"/>
    </location>
</feature>
<dbReference type="Proteomes" id="UP001501588">
    <property type="component" value="Unassembled WGS sequence"/>
</dbReference>
<organism evidence="2 3">
    <name type="scientific">Craurococcus roseus</name>
    <dbReference type="NCBI Taxonomy" id="77585"/>
    <lineage>
        <taxon>Bacteria</taxon>
        <taxon>Pseudomonadati</taxon>
        <taxon>Pseudomonadota</taxon>
        <taxon>Alphaproteobacteria</taxon>
        <taxon>Acetobacterales</taxon>
        <taxon>Acetobacteraceae</taxon>
        <taxon>Craurococcus</taxon>
    </lineage>
</organism>
<gene>
    <name evidence="2" type="ORF">GCM10009416_24940</name>
</gene>
<evidence type="ECO:0000256" key="1">
    <source>
        <dbReference type="SAM" id="MobiDB-lite"/>
    </source>
</evidence>
<sequence>MADQPWDRTRAPMAPPPVGKGADAAGRPSAAGGARVPAVVVASFNERRPGAAEGPDPDRAFLPLVSVSAITAGRAAPSARGAAFF</sequence>
<evidence type="ECO:0000313" key="3">
    <source>
        <dbReference type="Proteomes" id="UP001501588"/>
    </source>
</evidence>
<feature type="compositionally biased region" description="Low complexity" evidence="1">
    <location>
        <begin position="21"/>
        <end position="32"/>
    </location>
</feature>